<evidence type="ECO:0000259" key="7">
    <source>
        <dbReference type="PROSITE" id="PS51767"/>
    </source>
</evidence>
<feature type="signal peptide" evidence="6">
    <location>
        <begin position="1"/>
        <end position="24"/>
    </location>
</feature>
<reference evidence="9" key="1">
    <citation type="journal article" date="2024" name="IScience">
        <title>Strigolactones Initiate the Formation of Haustorium-like Structures in Castilleja.</title>
        <authorList>
            <person name="Buerger M."/>
            <person name="Peterson D."/>
            <person name="Chory J."/>
        </authorList>
    </citation>
    <scope>NUCLEOTIDE SEQUENCE [LARGE SCALE GENOMIC DNA]</scope>
</reference>
<accession>A0ABD3CKT4</accession>
<dbReference type="InterPro" id="IPR051708">
    <property type="entry name" value="Plant_Aspart_Prot_A1"/>
</dbReference>
<proteinExistence type="inferred from homology"/>
<dbReference type="Gene3D" id="2.40.70.10">
    <property type="entry name" value="Acid Proteases"/>
    <property type="match status" value="2"/>
</dbReference>
<dbReference type="SUPFAM" id="SSF50630">
    <property type="entry name" value="Acid proteases"/>
    <property type="match status" value="1"/>
</dbReference>
<keyword evidence="5" id="KW-0325">Glycoprotein</keyword>
<keyword evidence="3" id="KW-0064">Aspartyl protease</keyword>
<dbReference type="GO" id="GO:0006508">
    <property type="term" value="P:proteolysis"/>
    <property type="evidence" value="ECO:0007669"/>
    <property type="project" value="UniProtKB-KW"/>
</dbReference>
<dbReference type="EMBL" id="JAVIJP010000032">
    <property type="protein sequence ID" value="KAL3630538.1"/>
    <property type="molecule type" value="Genomic_DNA"/>
</dbReference>
<dbReference type="FunFam" id="2.40.70.10:FF:000033">
    <property type="entry name" value="Aspartyl protease family protein"/>
    <property type="match status" value="1"/>
</dbReference>
<dbReference type="PANTHER" id="PTHR47967:SF23">
    <property type="entry name" value="OS04G0448300 PROTEIN"/>
    <property type="match status" value="1"/>
</dbReference>
<dbReference type="PROSITE" id="PS51767">
    <property type="entry name" value="PEPTIDASE_A1"/>
    <property type="match status" value="1"/>
</dbReference>
<protein>
    <recommendedName>
        <fullName evidence="7">Peptidase A1 domain-containing protein</fullName>
    </recommendedName>
</protein>
<dbReference type="InterPro" id="IPR032799">
    <property type="entry name" value="TAXi_C"/>
</dbReference>
<dbReference type="GO" id="GO:0004190">
    <property type="term" value="F:aspartic-type endopeptidase activity"/>
    <property type="evidence" value="ECO:0007669"/>
    <property type="project" value="UniProtKB-KW"/>
</dbReference>
<evidence type="ECO:0000256" key="6">
    <source>
        <dbReference type="SAM" id="SignalP"/>
    </source>
</evidence>
<dbReference type="InterPro" id="IPR021109">
    <property type="entry name" value="Peptidase_aspartic_dom_sf"/>
</dbReference>
<keyword evidence="2" id="KW-0645">Protease</keyword>
<keyword evidence="9" id="KW-1185">Reference proteome</keyword>
<feature type="chain" id="PRO_5044841106" description="Peptidase A1 domain-containing protein" evidence="6">
    <location>
        <begin position="25"/>
        <end position="449"/>
    </location>
</feature>
<organism evidence="8 9">
    <name type="scientific">Castilleja foliolosa</name>
    <dbReference type="NCBI Taxonomy" id="1961234"/>
    <lineage>
        <taxon>Eukaryota</taxon>
        <taxon>Viridiplantae</taxon>
        <taxon>Streptophyta</taxon>
        <taxon>Embryophyta</taxon>
        <taxon>Tracheophyta</taxon>
        <taxon>Spermatophyta</taxon>
        <taxon>Magnoliopsida</taxon>
        <taxon>eudicotyledons</taxon>
        <taxon>Gunneridae</taxon>
        <taxon>Pentapetalae</taxon>
        <taxon>asterids</taxon>
        <taxon>lamiids</taxon>
        <taxon>Lamiales</taxon>
        <taxon>Orobanchaceae</taxon>
        <taxon>Pedicularideae</taxon>
        <taxon>Castillejinae</taxon>
        <taxon>Castilleja</taxon>
    </lineage>
</organism>
<evidence type="ECO:0000256" key="5">
    <source>
        <dbReference type="ARBA" id="ARBA00023180"/>
    </source>
</evidence>
<dbReference type="PANTHER" id="PTHR47967">
    <property type="entry name" value="OS07G0603500 PROTEIN-RELATED"/>
    <property type="match status" value="1"/>
</dbReference>
<sequence>MSLTNFFSPTPMALLILFVAFVAPLIPPTIPTSMHAHYHNQSSTTENGFQSTLTPVDHGKSLTKTELLYHMVKRGKKRVQWLKSKITDGPAIPFQEASGEYLMSFSIGSPTKSPVTAIMDTGSDLIWTQCKLCNPCINQSTPIFDPKNSHSYSKLNCLTKLCKALPSNCDRNNYCNYRYGYGGNMSTTRGSLATDTFTFGEKVFPKIGFGCGLDNVGNFLNSSGIVGLGRGALSLVSQLNQPRFSYCLPTLGSGKTGTLMMGCRATNPPGVHVNTTPLIKNPYDTTSYYLSLQGITIGRTRLRIDNSTFAIRKDGSGGLVIDSGATLTYLEESAFKQVKNELKRQLVGLKTVNGSDIGLDVCFNITSRDLKRVKFPVVVFHFENGVNLELKQENYFLNIDEEGVGCLMMVATRGFSTLGNFQQQNTLVVYDLAKGTLSFLPNYKKCDKV</sequence>
<dbReference type="InterPro" id="IPR034161">
    <property type="entry name" value="Pepsin-like_plant"/>
</dbReference>
<dbReference type="FunFam" id="2.40.70.10:FF:000031">
    <property type="entry name" value="Aspartyl protease AED1"/>
    <property type="match status" value="1"/>
</dbReference>
<name>A0ABD3CKT4_9LAMI</name>
<keyword evidence="4" id="KW-0378">Hydrolase</keyword>
<dbReference type="CDD" id="cd05476">
    <property type="entry name" value="pepsin_A_like_plant"/>
    <property type="match status" value="1"/>
</dbReference>
<keyword evidence="6" id="KW-0732">Signal</keyword>
<dbReference type="Pfam" id="PF14543">
    <property type="entry name" value="TAXi_N"/>
    <property type="match status" value="1"/>
</dbReference>
<feature type="domain" description="Peptidase A1" evidence="7">
    <location>
        <begin position="101"/>
        <end position="440"/>
    </location>
</feature>
<comment type="caution">
    <text evidence="8">The sequence shown here is derived from an EMBL/GenBank/DDBJ whole genome shotgun (WGS) entry which is preliminary data.</text>
</comment>
<dbReference type="InterPro" id="IPR033121">
    <property type="entry name" value="PEPTIDASE_A1"/>
</dbReference>
<evidence type="ECO:0000256" key="2">
    <source>
        <dbReference type="ARBA" id="ARBA00022670"/>
    </source>
</evidence>
<dbReference type="InterPro" id="IPR032861">
    <property type="entry name" value="TAXi_N"/>
</dbReference>
<evidence type="ECO:0000256" key="4">
    <source>
        <dbReference type="ARBA" id="ARBA00022801"/>
    </source>
</evidence>
<gene>
    <name evidence="8" type="ORF">CASFOL_023522</name>
</gene>
<evidence type="ECO:0000313" key="8">
    <source>
        <dbReference type="EMBL" id="KAL3630538.1"/>
    </source>
</evidence>
<comment type="similarity">
    <text evidence="1">Belongs to the peptidase A1 family.</text>
</comment>
<evidence type="ECO:0000256" key="1">
    <source>
        <dbReference type="ARBA" id="ARBA00007447"/>
    </source>
</evidence>
<evidence type="ECO:0000313" key="9">
    <source>
        <dbReference type="Proteomes" id="UP001632038"/>
    </source>
</evidence>
<dbReference type="Proteomes" id="UP001632038">
    <property type="component" value="Unassembled WGS sequence"/>
</dbReference>
<dbReference type="Pfam" id="PF14541">
    <property type="entry name" value="TAXi_C"/>
    <property type="match status" value="1"/>
</dbReference>
<evidence type="ECO:0000256" key="3">
    <source>
        <dbReference type="ARBA" id="ARBA00022750"/>
    </source>
</evidence>
<dbReference type="AlphaFoldDB" id="A0ABD3CKT4"/>